<accession>A0A6C0BIE2</accession>
<dbReference type="EMBL" id="MN739158">
    <property type="protein sequence ID" value="QHS91329.1"/>
    <property type="molecule type" value="Genomic_DNA"/>
</dbReference>
<evidence type="ECO:0008006" key="2">
    <source>
        <dbReference type="Google" id="ProtNLM"/>
    </source>
</evidence>
<proteinExistence type="predicted"/>
<protein>
    <recommendedName>
        <fullName evidence="2">Nucleotide-diphospho-sugar transferase domain-containing protein</fullName>
    </recommendedName>
</protein>
<organism evidence="1">
    <name type="scientific">viral metagenome</name>
    <dbReference type="NCBI Taxonomy" id="1070528"/>
    <lineage>
        <taxon>unclassified sequences</taxon>
        <taxon>metagenomes</taxon>
        <taxon>organismal metagenomes</taxon>
    </lineage>
</organism>
<evidence type="ECO:0000313" key="1">
    <source>
        <dbReference type="EMBL" id="QHS91329.1"/>
    </source>
</evidence>
<dbReference type="AlphaFoldDB" id="A0A6C0BIE2"/>
<sequence>MVYYMIKKTFLTFGGPGSHYHNAVNRICTQTSECNVFDNIVGVTDLYIKGQKEFYDKHGTFLEENHKGYGYWLWKSYLVKEQLEKMKENDILVYCDAGCIMNINGKKRLYEYFDMVQHSKYGILSFQMGYMEKLWTKMDIFNHFDAHEYLETGQLIATAFVIRKCDHSVDLVNKWYEASQHYDLINDSPSNSSNHPDFIENRHDQSVWSIIRKKYGTAIINDETYFVNWDDGYDYPIWATRRRF</sequence>
<name>A0A6C0BIE2_9ZZZZ</name>
<reference evidence="1" key="1">
    <citation type="journal article" date="2020" name="Nature">
        <title>Giant virus diversity and host interactions through global metagenomics.</title>
        <authorList>
            <person name="Schulz F."/>
            <person name="Roux S."/>
            <person name="Paez-Espino D."/>
            <person name="Jungbluth S."/>
            <person name="Walsh D.A."/>
            <person name="Denef V.J."/>
            <person name="McMahon K.D."/>
            <person name="Konstantinidis K.T."/>
            <person name="Eloe-Fadrosh E.A."/>
            <person name="Kyrpides N.C."/>
            <person name="Woyke T."/>
        </authorList>
    </citation>
    <scope>NUCLEOTIDE SEQUENCE</scope>
    <source>
        <strain evidence="1">GVMAG-M-3300013004-44</strain>
    </source>
</reference>